<name>A0AA40FWV1_9HYME</name>
<dbReference type="Proteomes" id="UP001177670">
    <property type="component" value="Unassembled WGS sequence"/>
</dbReference>
<organism evidence="2 3">
    <name type="scientific">Melipona bicolor</name>
    <dbReference type="NCBI Taxonomy" id="60889"/>
    <lineage>
        <taxon>Eukaryota</taxon>
        <taxon>Metazoa</taxon>
        <taxon>Ecdysozoa</taxon>
        <taxon>Arthropoda</taxon>
        <taxon>Hexapoda</taxon>
        <taxon>Insecta</taxon>
        <taxon>Pterygota</taxon>
        <taxon>Neoptera</taxon>
        <taxon>Endopterygota</taxon>
        <taxon>Hymenoptera</taxon>
        <taxon>Apocrita</taxon>
        <taxon>Aculeata</taxon>
        <taxon>Apoidea</taxon>
        <taxon>Anthophila</taxon>
        <taxon>Apidae</taxon>
        <taxon>Melipona</taxon>
    </lineage>
</organism>
<evidence type="ECO:0000313" key="2">
    <source>
        <dbReference type="EMBL" id="KAK1126792.1"/>
    </source>
</evidence>
<dbReference type="AlphaFoldDB" id="A0AA40FWV1"/>
<reference evidence="2" key="1">
    <citation type="submission" date="2021-10" db="EMBL/GenBank/DDBJ databases">
        <title>Melipona bicolor Genome sequencing and assembly.</title>
        <authorList>
            <person name="Araujo N.S."/>
            <person name="Arias M.C."/>
        </authorList>
    </citation>
    <scope>NUCLEOTIDE SEQUENCE</scope>
    <source>
        <strain evidence="2">USP_2M_L1-L4_2017</strain>
        <tissue evidence="2">Whole body</tissue>
    </source>
</reference>
<comment type="caution">
    <text evidence="2">The sequence shown here is derived from an EMBL/GenBank/DDBJ whole genome shotgun (WGS) entry which is preliminary data.</text>
</comment>
<keyword evidence="3" id="KW-1185">Reference proteome</keyword>
<gene>
    <name evidence="2" type="ORF">K0M31_004415</name>
</gene>
<evidence type="ECO:0000256" key="1">
    <source>
        <dbReference type="SAM" id="MobiDB-lite"/>
    </source>
</evidence>
<protein>
    <submittedName>
        <fullName evidence="2">Uncharacterized protein</fullName>
    </submittedName>
</protein>
<feature type="region of interest" description="Disordered" evidence="1">
    <location>
        <begin position="44"/>
        <end position="64"/>
    </location>
</feature>
<dbReference type="EMBL" id="JAHYIQ010000013">
    <property type="protein sequence ID" value="KAK1126792.1"/>
    <property type="molecule type" value="Genomic_DNA"/>
</dbReference>
<evidence type="ECO:0000313" key="3">
    <source>
        <dbReference type="Proteomes" id="UP001177670"/>
    </source>
</evidence>
<sequence length="155" mass="17157">MEWTGALCLKDEGDNCVVMSSGRISKTARSHGERFSRELSVQQRRSVQSTISAENQHSPARMNPKDRINFTKAQCSVAIKGACVTFNTFLRFSSNVAFCEMNRIDSSAKHSDTPPVHDCEEQKSITKKDGDTVLGTHRVRACLKGAFVPCGTIFQ</sequence>
<accession>A0AA40FWV1</accession>
<feature type="compositionally biased region" description="Polar residues" evidence="1">
    <location>
        <begin position="44"/>
        <end position="58"/>
    </location>
</feature>
<proteinExistence type="predicted"/>